<dbReference type="Pfam" id="PF01103">
    <property type="entry name" value="Omp85"/>
    <property type="match status" value="1"/>
</dbReference>
<accession>A0A839HDM4</accession>
<organism evidence="14 15">
    <name type="scientific">Thiospirillum jenense</name>
    <dbReference type="NCBI Taxonomy" id="1653858"/>
    <lineage>
        <taxon>Bacteria</taxon>
        <taxon>Pseudomonadati</taxon>
        <taxon>Pseudomonadota</taxon>
        <taxon>Gammaproteobacteria</taxon>
        <taxon>Chromatiales</taxon>
        <taxon>Chromatiaceae</taxon>
        <taxon>Thiospirillum</taxon>
    </lineage>
</organism>
<keyword evidence="4" id="KW-1134">Transmembrane beta strand</keyword>
<evidence type="ECO:0000256" key="6">
    <source>
        <dbReference type="ARBA" id="ARBA00022729"/>
    </source>
</evidence>
<dbReference type="Gene3D" id="3.10.20.310">
    <property type="entry name" value="membrane protein fhac"/>
    <property type="match status" value="3"/>
</dbReference>
<keyword evidence="15" id="KW-1185">Reference proteome</keyword>
<evidence type="ECO:0000256" key="8">
    <source>
        <dbReference type="ARBA" id="ARBA00023237"/>
    </source>
</evidence>
<keyword evidence="7" id="KW-0472">Membrane</keyword>
<comment type="subcellular location">
    <subcellularLocation>
        <location evidence="1">Cell outer membrane</location>
    </subcellularLocation>
</comment>
<evidence type="ECO:0000256" key="9">
    <source>
        <dbReference type="ARBA" id="ARBA00033063"/>
    </source>
</evidence>
<sequence>MSAAVNTLRRWQGLCFIITTLMLPGVAWALSLEVRVTGVENELEQNVLALLTIYQERRESELTLERLQYLHRRAPEQITTALAPFGYYQVQVAAHLQPDNAHSEQWNADYQIVLGEPVKIAAVNYHITGDGATNPHFPAQFPLRVGDVLRHSEYTAGRAELERIAASEGYLDAELLQHAVLVDPIANTATVNIELATGPRYYLGAVRFQQALLKPKFLQRFVPFKPGAVYDPGQLLTLQSRLLGSEYFDRVEIKPLKDQAGAQRIVPIDVIAHPNKANKYRVGLGMATDIGPRLTLDYRRRYLWQSGHQLKTEMMVAAALQTWESEYRIPIRNPLQDYLLIRPELTLQDTTARSGSAFRLQAAHSVRIRNGWRRTIGLDYRYENYTITDSSAENDSDQFNGLVPSIAWSKVVADDPVNTRNGYRLKALLQGTTPSLFAPTTWLSMTANAKWIKTISDNYRLISRADVGAVFADELADVPASQRFFAGGDNSVRGFGFEALGPNDPITDASIGGRYLTVGSFELERELNNAGANMSMAAFTDFGNAFDPDYPSEWHHSVGVGLRYSTPIGRIRFDLAYALTKTEPGVRLHVLIGPDL</sequence>
<evidence type="ECO:0000256" key="4">
    <source>
        <dbReference type="ARBA" id="ARBA00022452"/>
    </source>
</evidence>
<feature type="domain" description="Bacterial surface antigen (D15)" evidence="11">
    <location>
        <begin position="347"/>
        <end position="583"/>
    </location>
</feature>
<evidence type="ECO:0000256" key="2">
    <source>
        <dbReference type="ARBA" id="ARBA00010248"/>
    </source>
</evidence>
<dbReference type="PANTHER" id="PTHR12815">
    <property type="entry name" value="SORTING AND ASSEMBLY MACHINERY SAMM50 PROTEIN FAMILY MEMBER"/>
    <property type="match status" value="1"/>
</dbReference>
<feature type="domain" description="POTRA" evidence="12">
    <location>
        <begin position="201"/>
        <end position="258"/>
    </location>
</feature>
<name>A0A839HDM4_9GAMM</name>
<evidence type="ECO:0000256" key="7">
    <source>
        <dbReference type="ARBA" id="ARBA00023136"/>
    </source>
</evidence>
<evidence type="ECO:0000256" key="1">
    <source>
        <dbReference type="ARBA" id="ARBA00004442"/>
    </source>
</evidence>
<evidence type="ECO:0000256" key="10">
    <source>
        <dbReference type="ARBA" id="ARBA00093548"/>
    </source>
</evidence>
<keyword evidence="6" id="KW-0732">Signal</keyword>
<protein>
    <recommendedName>
        <fullName evidence="3">Translocation and assembly module subunit TamA</fullName>
    </recommendedName>
    <alternativeName>
        <fullName evidence="9">Autotransporter assembly factor TamA</fullName>
    </alternativeName>
</protein>
<gene>
    <name evidence="14" type="ORF">HUK38_12225</name>
</gene>
<dbReference type="Pfam" id="PF07244">
    <property type="entry name" value="POTRA"/>
    <property type="match status" value="1"/>
</dbReference>
<dbReference type="Proteomes" id="UP000548632">
    <property type="component" value="Unassembled WGS sequence"/>
</dbReference>
<dbReference type="Gene3D" id="2.40.160.50">
    <property type="entry name" value="membrane protein fhac: a member of the omp85/tpsb transporter family"/>
    <property type="match status" value="1"/>
</dbReference>
<dbReference type="GO" id="GO:0097347">
    <property type="term" value="C:TAM protein secretion complex"/>
    <property type="evidence" value="ECO:0007669"/>
    <property type="project" value="TreeGrafter"/>
</dbReference>
<dbReference type="InterPro" id="IPR039910">
    <property type="entry name" value="D15-like"/>
</dbReference>
<comment type="similarity">
    <text evidence="2">Belongs to the TamA family.</text>
</comment>
<evidence type="ECO:0000259" key="11">
    <source>
        <dbReference type="Pfam" id="PF01103"/>
    </source>
</evidence>
<comment type="subunit">
    <text evidence="10">Interacts with TamB to form the translocation and assembly module (TAM).</text>
</comment>
<evidence type="ECO:0000259" key="12">
    <source>
        <dbReference type="Pfam" id="PF07244"/>
    </source>
</evidence>
<dbReference type="InterPro" id="IPR000184">
    <property type="entry name" value="Bac_surfAg_D15"/>
</dbReference>
<dbReference type="Pfam" id="PF17243">
    <property type="entry name" value="POTRA_TamA_1"/>
    <property type="match status" value="1"/>
</dbReference>
<dbReference type="InterPro" id="IPR010827">
    <property type="entry name" value="BamA/TamA_POTRA"/>
</dbReference>
<evidence type="ECO:0000256" key="3">
    <source>
        <dbReference type="ARBA" id="ARBA00015419"/>
    </source>
</evidence>
<keyword evidence="5" id="KW-0812">Transmembrane</keyword>
<dbReference type="GO" id="GO:0009306">
    <property type="term" value="P:protein secretion"/>
    <property type="evidence" value="ECO:0007669"/>
    <property type="project" value="TreeGrafter"/>
</dbReference>
<comment type="caution">
    <text evidence="14">The sequence shown here is derived from an EMBL/GenBank/DDBJ whole genome shotgun (WGS) entry which is preliminary data.</text>
</comment>
<proteinExistence type="inferred from homology"/>
<evidence type="ECO:0000313" key="15">
    <source>
        <dbReference type="Proteomes" id="UP000548632"/>
    </source>
</evidence>
<evidence type="ECO:0000313" key="14">
    <source>
        <dbReference type="EMBL" id="MBB1126983.1"/>
    </source>
</evidence>
<dbReference type="AlphaFoldDB" id="A0A839HDM4"/>
<dbReference type="PANTHER" id="PTHR12815:SF47">
    <property type="entry name" value="TRANSLOCATION AND ASSEMBLY MODULE SUBUNIT TAMA"/>
    <property type="match status" value="1"/>
</dbReference>
<dbReference type="GO" id="GO:0009279">
    <property type="term" value="C:cell outer membrane"/>
    <property type="evidence" value="ECO:0007669"/>
    <property type="project" value="UniProtKB-SubCell"/>
</dbReference>
<dbReference type="InterPro" id="IPR035243">
    <property type="entry name" value="TamA_POTRA_Dom_1"/>
</dbReference>
<keyword evidence="8" id="KW-0998">Cell outer membrane</keyword>
<feature type="domain" description="TamA POTRA" evidence="13">
    <location>
        <begin position="33"/>
        <end position="113"/>
    </location>
</feature>
<reference evidence="14 15" key="1">
    <citation type="journal article" date="2020" name="Arch. Microbiol.">
        <title>The genome sequence of the giant phototrophic gammaproteobacterium Thiospirillum jenense gives insight into its physiological properties and phylogenetic relationships.</title>
        <authorList>
            <person name="Imhoff J.F."/>
            <person name="Meyer T.E."/>
            <person name="Kyndt J.A."/>
        </authorList>
    </citation>
    <scope>NUCLEOTIDE SEQUENCE [LARGE SCALE GENOMIC DNA]</scope>
    <source>
        <strain evidence="14 15">DSM 216</strain>
    </source>
</reference>
<evidence type="ECO:0000259" key="13">
    <source>
        <dbReference type="Pfam" id="PF17243"/>
    </source>
</evidence>
<evidence type="ECO:0000256" key="5">
    <source>
        <dbReference type="ARBA" id="ARBA00022692"/>
    </source>
</evidence>
<dbReference type="EMBL" id="JABVCQ010000031">
    <property type="protein sequence ID" value="MBB1126983.1"/>
    <property type="molecule type" value="Genomic_DNA"/>
</dbReference>